<dbReference type="Proteomes" id="UP000198923">
    <property type="component" value="Unassembled WGS sequence"/>
</dbReference>
<dbReference type="PANTHER" id="PTHR22642:SF2">
    <property type="entry name" value="PROTEIN LONG AFTER FAR-RED 3"/>
    <property type="match status" value="1"/>
</dbReference>
<evidence type="ECO:0000259" key="1">
    <source>
        <dbReference type="Pfam" id="PF07969"/>
    </source>
</evidence>
<dbReference type="AlphaFoldDB" id="A0A1G8GV44"/>
<dbReference type="Gene3D" id="3.10.310.70">
    <property type="match status" value="1"/>
</dbReference>
<evidence type="ECO:0000313" key="3">
    <source>
        <dbReference type="Proteomes" id="UP000198923"/>
    </source>
</evidence>
<dbReference type="GO" id="GO:0016810">
    <property type="term" value="F:hydrolase activity, acting on carbon-nitrogen (but not peptide) bonds"/>
    <property type="evidence" value="ECO:0007669"/>
    <property type="project" value="InterPro"/>
</dbReference>
<dbReference type="RefSeq" id="WP_093173573.1">
    <property type="nucleotide sequence ID" value="NZ_FNCN01000029.1"/>
</dbReference>
<dbReference type="InterPro" id="IPR032466">
    <property type="entry name" value="Metal_Hydrolase"/>
</dbReference>
<dbReference type="InterPro" id="IPR013108">
    <property type="entry name" value="Amidohydro_3"/>
</dbReference>
<evidence type="ECO:0000313" key="2">
    <source>
        <dbReference type="EMBL" id="SDH98151.1"/>
    </source>
</evidence>
<dbReference type="EMBL" id="FNCN01000029">
    <property type="protein sequence ID" value="SDH98151.1"/>
    <property type="molecule type" value="Genomic_DNA"/>
</dbReference>
<proteinExistence type="predicted"/>
<accession>A0A1G8GV44</accession>
<dbReference type="SUPFAM" id="SSF51556">
    <property type="entry name" value="Metallo-dependent hydrolases"/>
    <property type="match status" value="1"/>
</dbReference>
<dbReference type="OrthoDB" id="3173428at2"/>
<dbReference type="Pfam" id="PF07969">
    <property type="entry name" value="Amidohydro_3"/>
    <property type="match status" value="1"/>
</dbReference>
<dbReference type="SUPFAM" id="SSF51338">
    <property type="entry name" value="Composite domain of metallo-dependent hydrolases"/>
    <property type="match status" value="1"/>
</dbReference>
<organism evidence="2 3">
    <name type="scientific">Sinosporangium album</name>
    <dbReference type="NCBI Taxonomy" id="504805"/>
    <lineage>
        <taxon>Bacteria</taxon>
        <taxon>Bacillati</taxon>
        <taxon>Actinomycetota</taxon>
        <taxon>Actinomycetes</taxon>
        <taxon>Streptosporangiales</taxon>
        <taxon>Streptosporangiaceae</taxon>
        <taxon>Sinosporangium</taxon>
    </lineage>
</organism>
<dbReference type="Gene3D" id="3.20.20.140">
    <property type="entry name" value="Metal-dependent hydrolases"/>
    <property type="match status" value="1"/>
</dbReference>
<gene>
    <name evidence="2" type="ORF">SAMN05421505_12926</name>
</gene>
<keyword evidence="3" id="KW-1185">Reference proteome</keyword>
<dbReference type="InterPro" id="IPR011059">
    <property type="entry name" value="Metal-dep_hydrolase_composite"/>
</dbReference>
<dbReference type="STRING" id="504805.SAMN05421505_12926"/>
<dbReference type="Gene3D" id="2.30.40.10">
    <property type="entry name" value="Urease, subunit C, domain 1"/>
    <property type="match status" value="1"/>
</dbReference>
<feature type="domain" description="Amidohydrolase 3" evidence="1">
    <location>
        <begin position="63"/>
        <end position="581"/>
    </location>
</feature>
<reference evidence="2 3" key="1">
    <citation type="submission" date="2016-10" db="EMBL/GenBank/DDBJ databases">
        <authorList>
            <person name="de Groot N.N."/>
        </authorList>
    </citation>
    <scope>NUCLEOTIDE SEQUENCE [LARGE SCALE GENOMIC DNA]</scope>
    <source>
        <strain evidence="2 3">CPCC 201354</strain>
    </source>
</reference>
<dbReference type="PANTHER" id="PTHR22642">
    <property type="entry name" value="IMIDAZOLONEPROPIONASE"/>
    <property type="match status" value="1"/>
</dbReference>
<name>A0A1G8GV44_9ACTN</name>
<protein>
    <recommendedName>
        <fullName evidence="1">Amidohydrolase 3 domain-containing protein</fullName>
    </recommendedName>
</protein>
<sequence>MNDTRSSALGPSAFGADMVVVNANVITADPAFRTAQAVAVTHGRFSAVGTQAEAMALAGPRTRVLDLAGATVLPGFIDTHGHLGMFGREKHYVDLAGARSVEDICAAIRAAAAATPPGTPILTTPIGDPPYFFDMPKGLAEGRFPNRWELDRAAPEHPVYVTAPTHRVPNSALFNSLALRLAGLPDGEIPRGGANRVRITEDCYWLDGIEVVRDPVTGDPTGELRNMQPAYNPSIFFERLTAFAPKHTYEYIREGIRKMAPDFLAGGTTTLLENHLTLPEEMRAYAELDLPLRVFFAFTVDWRRPLGEIEDMLRTISFAAGGGFGNDRLHIAGVCIGIDGPHWHGRGVADNPYPGPYGGMVMPGPVVPPEIYLSIARLAARHGLRLHTCVGGRGAVQIVLDTLSEIDKEFALKDRRWVLEHAEFATRAQIAECGRLGVVPTTTTNFIWGKGAEVFLDRMGPDYADNAVPLRWWLDEGVPVAQSTDWGPHEAMFTLWQSLARKVGLTGEVLGPDQRISREEAIRIFTNNGAHALFMENELGSIETGKLADLVVLSDDPVTCAEDDIKDIEVQATVIGGRVVHGRGAFSSLVERQ</sequence>